<accession>A0A1Y2BQI8</accession>
<proteinExistence type="predicted"/>
<sequence>MVGNTKYVFFTQRIREKAAHEHFVFVIDEHLTSQRSHCLSAGYEAGGVFQYPPVVTVSNQQSKSYINVGLGSTSYS</sequence>
<gene>
    <name evidence="1" type="ORF">BCR33DRAFT_721652</name>
</gene>
<dbReference type="AlphaFoldDB" id="A0A1Y2BQI8"/>
<protein>
    <submittedName>
        <fullName evidence="1">Uncharacterized protein</fullName>
    </submittedName>
</protein>
<comment type="caution">
    <text evidence="1">The sequence shown here is derived from an EMBL/GenBank/DDBJ whole genome shotgun (WGS) entry which is preliminary data.</text>
</comment>
<reference evidence="1 2" key="1">
    <citation type="submission" date="2016-07" db="EMBL/GenBank/DDBJ databases">
        <title>Pervasive Adenine N6-methylation of Active Genes in Fungi.</title>
        <authorList>
            <consortium name="DOE Joint Genome Institute"/>
            <person name="Mondo S.J."/>
            <person name="Dannebaum R.O."/>
            <person name="Kuo R.C."/>
            <person name="Labutti K."/>
            <person name="Haridas S."/>
            <person name="Kuo A."/>
            <person name="Salamov A."/>
            <person name="Ahrendt S.R."/>
            <person name="Lipzen A."/>
            <person name="Sullivan W."/>
            <person name="Andreopoulos W.B."/>
            <person name="Clum A."/>
            <person name="Lindquist E."/>
            <person name="Daum C."/>
            <person name="Ramamoorthy G.K."/>
            <person name="Gryganskyi A."/>
            <person name="Culley D."/>
            <person name="Magnuson J.K."/>
            <person name="James T.Y."/>
            <person name="O'Malley M.A."/>
            <person name="Stajich J.E."/>
            <person name="Spatafora J.W."/>
            <person name="Visel A."/>
            <person name="Grigoriev I.V."/>
        </authorList>
    </citation>
    <scope>NUCLEOTIDE SEQUENCE [LARGE SCALE GENOMIC DNA]</scope>
    <source>
        <strain evidence="1 2">JEL800</strain>
    </source>
</reference>
<keyword evidence="2" id="KW-1185">Reference proteome</keyword>
<evidence type="ECO:0000313" key="2">
    <source>
        <dbReference type="Proteomes" id="UP000193642"/>
    </source>
</evidence>
<organism evidence="1 2">
    <name type="scientific">Rhizoclosmatium globosum</name>
    <dbReference type="NCBI Taxonomy" id="329046"/>
    <lineage>
        <taxon>Eukaryota</taxon>
        <taxon>Fungi</taxon>
        <taxon>Fungi incertae sedis</taxon>
        <taxon>Chytridiomycota</taxon>
        <taxon>Chytridiomycota incertae sedis</taxon>
        <taxon>Chytridiomycetes</taxon>
        <taxon>Chytridiales</taxon>
        <taxon>Chytriomycetaceae</taxon>
        <taxon>Rhizoclosmatium</taxon>
    </lineage>
</organism>
<dbReference type="Proteomes" id="UP000193642">
    <property type="component" value="Unassembled WGS sequence"/>
</dbReference>
<evidence type="ECO:0000313" key="1">
    <source>
        <dbReference type="EMBL" id="ORY36996.1"/>
    </source>
</evidence>
<name>A0A1Y2BQI8_9FUNG</name>
<dbReference type="EMBL" id="MCGO01000052">
    <property type="protein sequence ID" value="ORY36996.1"/>
    <property type="molecule type" value="Genomic_DNA"/>
</dbReference>